<dbReference type="Gene3D" id="3.40.50.150">
    <property type="entry name" value="Vaccinia Virus protein VP39"/>
    <property type="match status" value="1"/>
</dbReference>
<dbReference type="SUPFAM" id="SSF53335">
    <property type="entry name" value="S-adenosyl-L-methionine-dependent methyltransferases"/>
    <property type="match status" value="1"/>
</dbReference>
<dbReference type="RefSeq" id="WP_209893199.1">
    <property type="nucleotide sequence ID" value="NZ_JAGGMR010000001.1"/>
</dbReference>
<evidence type="ECO:0000313" key="1">
    <source>
        <dbReference type="EMBL" id="MBP2191499.1"/>
    </source>
</evidence>
<name>A0ABS4QKD2_9NOCA</name>
<sequence>MSTKTPHTVLELGYGMGAYTITLARTGFRVTAVDLYHGWRVHMTLTEHAEREPESRRTYFAANKLTVCAYRDHDPGPRP</sequence>
<gene>
    <name evidence="1" type="ORF">BJ987_004400</name>
</gene>
<proteinExistence type="predicted"/>
<accession>A0ABS4QKD2</accession>
<comment type="caution">
    <text evidence="1">The sequence shown here is derived from an EMBL/GenBank/DDBJ whole genome shotgun (WGS) entry which is preliminary data.</text>
</comment>
<keyword evidence="2" id="KW-1185">Reference proteome</keyword>
<dbReference type="GO" id="GO:0032259">
    <property type="term" value="P:methylation"/>
    <property type="evidence" value="ECO:0007669"/>
    <property type="project" value="UniProtKB-KW"/>
</dbReference>
<keyword evidence="1" id="KW-0489">Methyltransferase</keyword>
<dbReference type="InterPro" id="IPR029063">
    <property type="entry name" value="SAM-dependent_MTases_sf"/>
</dbReference>
<dbReference type="EMBL" id="JAGGMR010000001">
    <property type="protein sequence ID" value="MBP2191499.1"/>
    <property type="molecule type" value="Genomic_DNA"/>
</dbReference>
<organism evidence="1 2">
    <name type="scientific">Nocardia goodfellowii</name>
    <dbReference type="NCBI Taxonomy" id="882446"/>
    <lineage>
        <taxon>Bacteria</taxon>
        <taxon>Bacillati</taxon>
        <taxon>Actinomycetota</taxon>
        <taxon>Actinomycetes</taxon>
        <taxon>Mycobacteriales</taxon>
        <taxon>Nocardiaceae</taxon>
        <taxon>Nocardia</taxon>
    </lineage>
</organism>
<protein>
    <submittedName>
        <fullName evidence="1">2-polyprenyl-3-methyl-5-hydroxy-6-metoxy-1, 4-benzoquinol methylase</fullName>
    </submittedName>
</protein>
<evidence type="ECO:0000313" key="2">
    <source>
        <dbReference type="Proteomes" id="UP001519325"/>
    </source>
</evidence>
<dbReference type="Proteomes" id="UP001519325">
    <property type="component" value="Unassembled WGS sequence"/>
</dbReference>
<keyword evidence="1" id="KW-0808">Transferase</keyword>
<dbReference type="GO" id="GO:0008168">
    <property type="term" value="F:methyltransferase activity"/>
    <property type="evidence" value="ECO:0007669"/>
    <property type="project" value="UniProtKB-KW"/>
</dbReference>
<reference evidence="1 2" key="1">
    <citation type="submission" date="2021-03" db="EMBL/GenBank/DDBJ databases">
        <title>Sequencing the genomes of 1000 actinobacteria strains.</title>
        <authorList>
            <person name="Klenk H.-P."/>
        </authorList>
    </citation>
    <scope>NUCLEOTIDE SEQUENCE [LARGE SCALE GENOMIC DNA]</scope>
    <source>
        <strain evidence="1 2">DSM 45516</strain>
    </source>
</reference>